<proteinExistence type="predicted"/>
<dbReference type="PROSITE" id="PS51094">
    <property type="entry name" value="PTS_EIIA_TYPE_2"/>
    <property type="match status" value="1"/>
</dbReference>
<dbReference type="InterPro" id="IPR002178">
    <property type="entry name" value="PTS_EIIA_type-2_dom"/>
</dbReference>
<dbReference type="AlphaFoldDB" id="A0A413LG89"/>
<dbReference type="SUPFAM" id="SSF55804">
    <property type="entry name" value="Phoshotransferase/anion transport protein"/>
    <property type="match status" value="1"/>
</dbReference>
<name>A0A413LG89_9FIRM</name>
<dbReference type="CDD" id="cd00211">
    <property type="entry name" value="PTS_IIA_fru"/>
    <property type="match status" value="1"/>
</dbReference>
<dbReference type="Gene3D" id="3.40.930.10">
    <property type="entry name" value="Mannitol-specific EII, Chain A"/>
    <property type="match status" value="1"/>
</dbReference>
<evidence type="ECO:0000313" key="1">
    <source>
        <dbReference type="EMBL" id="GKH01112.1"/>
    </source>
</evidence>
<dbReference type="EMBL" id="BQNJ01000001">
    <property type="protein sequence ID" value="GKH01112.1"/>
    <property type="molecule type" value="Genomic_DNA"/>
</dbReference>
<protein>
    <submittedName>
        <fullName evidence="1">PTS galactitol transporter subunit IIA</fullName>
    </submittedName>
</protein>
<dbReference type="RefSeq" id="WP_118042591.1">
    <property type="nucleotide sequence ID" value="NZ_BQNJ01000001.1"/>
</dbReference>
<comment type="caution">
    <text evidence="1">The sequence shown here is derived from an EMBL/GenBank/DDBJ whole genome shotgun (WGS) entry which is preliminary data.</text>
</comment>
<dbReference type="InterPro" id="IPR016152">
    <property type="entry name" value="PTrfase/Anion_transptr"/>
</dbReference>
<sequence length="160" mass="18445">MSGFLASMINPELVFTDLPCTDRQTFLQYISRRLEEKDYVKCSFEGAIIEREKKYPTGLPTVNQHVALPHTDVQHAKNPIIVPVKFRTPVVFKEMGNGINDIPCNMAFVLVVTEPEKQIDILQSLINLFIKKDFLEELYKEKTREGFLKRLLDEAEKDEG</sequence>
<reference evidence="1" key="1">
    <citation type="submission" date="2022-01" db="EMBL/GenBank/DDBJ databases">
        <title>Novel bile acid biosynthetic pathways are enriched in the microbiome of centenarians.</title>
        <authorList>
            <person name="Sato Y."/>
            <person name="Atarashi K."/>
            <person name="Plichta R.D."/>
            <person name="Arai Y."/>
            <person name="Sasajima S."/>
            <person name="Kearney M.S."/>
            <person name="Suda W."/>
            <person name="Takeshita K."/>
            <person name="Sasaki T."/>
            <person name="Okamoto S."/>
            <person name="Skelly N.A."/>
            <person name="Okamura Y."/>
            <person name="Vlamakis H."/>
            <person name="Li Y."/>
            <person name="Tanoue T."/>
            <person name="Takei H."/>
            <person name="Nittono H."/>
            <person name="Narushima S."/>
            <person name="Irie J."/>
            <person name="Itoh H."/>
            <person name="Moriya K."/>
            <person name="Sugiura Y."/>
            <person name="Suematsu M."/>
            <person name="Moritoki N."/>
            <person name="Shibata S."/>
            <person name="Littman R.D."/>
            <person name="Fischbach A.M."/>
            <person name="Uwamino Y."/>
            <person name="Inoue T."/>
            <person name="Honda A."/>
            <person name="Hattori M."/>
            <person name="Murai T."/>
            <person name="Xavier J.R."/>
            <person name="Hirose N."/>
            <person name="Honda K."/>
        </authorList>
    </citation>
    <scope>NUCLEOTIDE SEQUENCE</scope>
    <source>
        <strain evidence="1">CE91-St55</strain>
    </source>
</reference>
<dbReference type="PANTHER" id="PTHR47738">
    <property type="entry name" value="PTS SYSTEM FRUCTOSE-LIKE EIIA COMPONENT-RELATED"/>
    <property type="match status" value="1"/>
</dbReference>
<dbReference type="PANTHER" id="PTHR47738:SF3">
    <property type="entry name" value="PHOSPHOTRANSFERASE SYSTEM MANNITOL_FRUCTOSE-SPECIFIC IIA DOMAIN CONTAINING PROTEIN"/>
    <property type="match status" value="1"/>
</dbReference>
<gene>
    <name evidence="1" type="ORF">CE91St55_30930</name>
</gene>
<dbReference type="Pfam" id="PF00359">
    <property type="entry name" value="PTS_EIIA_2"/>
    <property type="match status" value="1"/>
</dbReference>
<dbReference type="InterPro" id="IPR051541">
    <property type="entry name" value="PTS_SugarTrans_NitroReg"/>
</dbReference>
<evidence type="ECO:0000313" key="2">
    <source>
        <dbReference type="Proteomes" id="UP001055091"/>
    </source>
</evidence>
<dbReference type="Proteomes" id="UP001055091">
    <property type="component" value="Unassembled WGS sequence"/>
</dbReference>
<organism evidence="1 2">
    <name type="scientific">Hungatella hathewayi</name>
    <dbReference type="NCBI Taxonomy" id="154046"/>
    <lineage>
        <taxon>Bacteria</taxon>
        <taxon>Bacillati</taxon>
        <taxon>Bacillota</taxon>
        <taxon>Clostridia</taxon>
        <taxon>Lachnospirales</taxon>
        <taxon>Lachnospiraceae</taxon>
        <taxon>Hungatella</taxon>
    </lineage>
</organism>
<accession>A0A413LG89</accession>